<dbReference type="STRING" id="490188.SAMN04488068_0795"/>
<comment type="similarity">
    <text evidence="1 10 11">Belongs to the HAM1 NTPase family.</text>
</comment>
<dbReference type="HAMAP" id="MF_01405">
    <property type="entry name" value="Non_canon_purine_NTPase"/>
    <property type="match status" value="1"/>
</dbReference>
<evidence type="ECO:0000256" key="4">
    <source>
        <dbReference type="ARBA" id="ARBA00022741"/>
    </source>
</evidence>
<dbReference type="NCBIfam" id="TIGR00042">
    <property type="entry name" value="RdgB/HAM1 family non-canonical purine NTP pyrophosphatase"/>
    <property type="match status" value="1"/>
</dbReference>
<protein>
    <recommendedName>
        <fullName evidence="10">dITP/XTP pyrophosphatase</fullName>
        <ecNumber evidence="10">3.6.1.66</ecNumber>
    </recommendedName>
    <alternativeName>
        <fullName evidence="10">Non-canonical purine NTP pyrophosphatase</fullName>
    </alternativeName>
    <alternativeName>
        <fullName evidence="10">Non-standard purine NTP pyrophosphatase</fullName>
    </alternativeName>
    <alternativeName>
        <fullName evidence="10">Nucleoside-triphosphate diphosphatase</fullName>
    </alternativeName>
    <alternativeName>
        <fullName evidence="10">Nucleoside-triphosphate pyrophosphatase</fullName>
        <shortName evidence="10">NTPase</shortName>
    </alternativeName>
</protein>
<dbReference type="Pfam" id="PF01725">
    <property type="entry name" value="Ham1p_like"/>
    <property type="match status" value="1"/>
</dbReference>
<evidence type="ECO:0000256" key="6">
    <source>
        <dbReference type="ARBA" id="ARBA00022842"/>
    </source>
</evidence>
<dbReference type="GO" id="GO:0036222">
    <property type="term" value="F:XTP diphosphatase activity"/>
    <property type="evidence" value="ECO:0007669"/>
    <property type="project" value="UniProtKB-UniRule"/>
</dbReference>
<dbReference type="Gene3D" id="3.90.950.10">
    <property type="match status" value="1"/>
</dbReference>
<dbReference type="RefSeq" id="WP_072894360.1">
    <property type="nucleotide sequence ID" value="NZ_FQWZ01000002.1"/>
</dbReference>
<keyword evidence="5 10" id="KW-0378">Hydrolase</keyword>
<organism evidence="12 13">
    <name type="scientific">Hydrocarboniphaga daqingensis</name>
    <dbReference type="NCBI Taxonomy" id="490188"/>
    <lineage>
        <taxon>Bacteria</taxon>
        <taxon>Pseudomonadati</taxon>
        <taxon>Pseudomonadota</taxon>
        <taxon>Gammaproteobacteria</taxon>
        <taxon>Nevskiales</taxon>
        <taxon>Nevskiaceae</taxon>
        <taxon>Hydrocarboniphaga</taxon>
    </lineage>
</organism>
<evidence type="ECO:0000256" key="2">
    <source>
        <dbReference type="ARBA" id="ARBA00011738"/>
    </source>
</evidence>
<comment type="catalytic activity">
    <reaction evidence="9 10">
        <text>XTP + H2O = XMP + diphosphate + H(+)</text>
        <dbReference type="Rhea" id="RHEA:28610"/>
        <dbReference type="ChEBI" id="CHEBI:15377"/>
        <dbReference type="ChEBI" id="CHEBI:15378"/>
        <dbReference type="ChEBI" id="CHEBI:33019"/>
        <dbReference type="ChEBI" id="CHEBI:57464"/>
        <dbReference type="ChEBI" id="CHEBI:61314"/>
        <dbReference type="EC" id="3.6.1.66"/>
    </reaction>
</comment>
<dbReference type="GO" id="GO:0000166">
    <property type="term" value="F:nucleotide binding"/>
    <property type="evidence" value="ECO:0007669"/>
    <property type="project" value="UniProtKB-KW"/>
</dbReference>
<dbReference type="AlphaFoldDB" id="A0A1M5LAS1"/>
<keyword evidence="13" id="KW-1185">Reference proteome</keyword>
<feature type="binding site" evidence="10">
    <location>
        <position position="68"/>
    </location>
    <ligand>
        <name>Mg(2+)</name>
        <dbReference type="ChEBI" id="CHEBI:18420"/>
    </ligand>
</feature>
<feature type="binding site" evidence="10">
    <location>
        <begin position="153"/>
        <end position="156"/>
    </location>
    <ligand>
        <name>substrate</name>
    </ligand>
</feature>
<dbReference type="GO" id="GO:0009146">
    <property type="term" value="P:purine nucleoside triphosphate catabolic process"/>
    <property type="evidence" value="ECO:0007669"/>
    <property type="project" value="UniProtKB-UniRule"/>
</dbReference>
<evidence type="ECO:0000256" key="7">
    <source>
        <dbReference type="ARBA" id="ARBA00023080"/>
    </source>
</evidence>
<evidence type="ECO:0000313" key="13">
    <source>
        <dbReference type="Proteomes" id="UP000199758"/>
    </source>
</evidence>
<comment type="catalytic activity">
    <reaction evidence="10">
        <text>ITP + H2O = IMP + diphosphate + H(+)</text>
        <dbReference type="Rhea" id="RHEA:29399"/>
        <dbReference type="ChEBI" id="CHEBI:15377"/>
        <dbReference type="ChEBI" id="CHEBI:15378"/>
        <dbReference type="ChEBI" id="CHEBI:33019"/>
        <dbReference type="ChEBI" id="CHEBI:58053"/>
        <dbReference type="ChEBI" id="CHEBI:61402"/>
        <dbReference type="EC" id="3.6.1.66"/>
    </reaction>
</comment>
<feature type="binding site" evidence="10">
    <location>
        <position position="69"/>
    </location>
    <ligand>
        <name>substrate</name>
    </ligand>
</feature>
<evidence type="ECO:0000256" key="9">
    <source>
        <dbReference type="ARBA" id="ARBA00052017"/>
    </source>
</evidence>
<dbReference type="EMBL" id="FQWZ01000002">
    <property type="protein sequence ID" value="SHG62035.1"/>
    <property type="molecule type" value="Genomic_DNA"/>
</dbReference>
<proteinExistence type="inferred from homology"/>
<evidence type="ECO:0000256" key="5">
    <source>
        <dbReference type="ARBA" id="ARBA00022801"/>
    </source>
</evidence>
<feature type="binding site" evidence="10">
    <location>
        <position position="39"/>
    </location>
    <ligand>
        <name>Mg(2+)</name>
        <dbReference type="ChEBI" id="CHEBI:18420"/>
    </ligand>
</feature>
<keyword evidence="7 10" id="KW-0546">Nucleotide metabolism</keyword>
<dbReference type="GO" id="GO:0035870">
    <property type="term" value="F:dITP diphosphatase activity"/>
    <property type="evidence" value="ECO:0007669"/>
    <property type="project" value="UniProtKB-UniRule"/>
</dbReference>
<accession>A0A1M5LAS1</accession>
<dbReference type="GO" id="GO:0005829">
    <property type="term" value="C:cytosol"/>
    <property type="evidence" value="ECO:0007669"/>
    <property type="project" value="TreeGrafter"/>
</dbReference>
<dbReference type="SUPFAM" id="SSF52972">
    <property type="entry name" value="ITPase-like"/>
    <property type="match status" value="1"/>
</dbReference>
<dbReference type="InterPro" id="IPR029001">
    <property type="entry name" value="ITPase-like_fam"/>
</dbReference>
<keyword evidence="3 10" id="KW-0479">Metal-binding</keyword>
<gene>
    <name evidence="12" type="ORF">SAMN04488068_0795</name>
</gene>
<feature type="active site" description="Proton acceptor" evidence="10">
    <location>
        <position position="68"/>
    </location>
</feature>
<evidence type="ECO:0000256" key="11">
    <source>
        <dbReference type="RuleBase" id="RU003781"/>
    </source>
</evidence>
<evidence type="ECO:0000256" key="8">
    <source>
        <dbReference type="ARBA" id="ARBA00051875"/>
    </source>
</evidence>
<evidence type="ECO:0000256" key="10">
    <source>
        <dbReference type="HAMAP-Rule" id="MF_01405"/>
    </source>
</evidence>
<feature type="binding site" evidence="10">
    <location>
        <begin position="7"/>
        <end position="12"/>
    </location>
    <ligand>
        <name>substrate</name>
    </ligand>
</feature>
<dbReference type="EC" id="3.6.1.66" evidence="10"/>
<dbReference type="GO" id="GO:0017111">
    <property type="term" value="F:ribonucleoside triphosphate phosphatase activity"/>
    <property type="evidence" value="ECO:0007669"/>
    <property type="project" value="InterPro"/>
</dbReference>
<dbReference type="InterPro" id="IPR002637">
    <property type="entry name" value="RdgB/HAM1"/>
</dbReference>
<comment type="subunit">
    <text evidence="2 10">Homodimer.</text>
</comment>
<dbReference type="GO" id="GO:0036220">
    <property type="term" value="F:ITP diphosphatase activity"/>
    <property type="evidence" value="ECO:0007669"/>
    <property type="project" value="UniProtKB-UniRule"/>
</dbReference>
<comment type="cofactor">
    <cofactor evidence="10">
        <name>Mg(2+)</name>
        <dbReference type="ChEBI" id="CHEBI:18420"/>
    </cofactor>
    <text evidence="10">Binds 1 Mg(2+) ion per subunit.</text>
</comment>
<name>A0A1M5LAS1_9GAMM</name>
<evidence type="ECO:0000313" key="12">
    <source>
        <dbReference type="EMBL" id="SHG62035.1"/>
    </source>
</evidence>
<dbReference type="OrthoDB" id="9807456at2"/>
<dbReference type="PANTHER" id="PTHR11067:SF9">
    <property type="entry name" value="INOSINE TRIPHOSPHATE PYROPHOSPHATASE"/>
    <property type="match status" value="1"/>
</dbReference>
<feature type="binding site" evidence="10">
    <location>
        <position position="176"/>
    </location>
    <ligand>
        <name>substrate</name>
    </ligand>
</feature>
<keyword evidence="6 10" id="KW-0460">Magnesium</keyword>
<feature type="binding site" evidence="10">
    <location>
        <begin position="181"/>
        <end position="182"/>
    </location>
    <ligand>
        <name>substrate</name>
    </ligand>
</feature>
<evidence type="ECO:0000256" key="1">
    <source>
        <dbReference type="ARBA" id="ARBA00008023"/>
    </source>
</evidence>
<dbReference type="Proteomes" id="UP000199758">
    <property type="component" value="Unassembled WGS sequence"/>
</dbReference>
<keyword evidence="4 10" id="KW-0547">Nucleotide-binding</keyword>
<sequence length="198" mass="20721">MDVVLASRNAGKLVEMQALLAPLHWTLHLVSEFTDEVPDETAGTFVENALIKARHAARASGLPALADDSGLEVAALNGAPGVWSARYAGPRAGDADNNAKLLDALAGLPPEQRSARFVSLLAFLRHAGDPVPVIAQGCWSGRILEAPRGTGGFGYDPLFFDVQHQLGAAEMSAALKNQVSHRAQAITVLLAALQQAGG</sequence>
<dbReference type="GO" id="GO:0009117">
    <property type="term" value="P:nucleotide metabolic process"/>
    <property type="evidence" value="ECO:0007669"/>
    <property type="project" value="UniProtKB-KW"/>
</dbReference>
<evidence type="ECO:0000256" key="3">
    <source>
        <dbReference type="ARBA" id="ARBA00022723"/>
    </source>
</evidence>
<reference evidence="12 13" key="1">
    <citation type="submission" date="2016-11" db="EMBL/GenBank/DDBJ databases">
        <authorList>
            <person name="Jaros S."/>
            <person name="Januszkiewicz K."/>
            <person name="Wedrychowicz H."/>
        </authorList>
    </citation>
    <scope>NUCLEOTIDE SEQUENCE [LARGE SCALE GENOMIC DNA]</scope>
    <source>
        <strain evidence="12 13">CGMCC 1.7049</strain>
    </source>
</reference>
<comment type="catalytic activity">
    <reaction evidence="8 10">
        <text>dITP + H2O = dIMP + diphosphate + H(+)</text>
        <dbReference type="Rhea" id="RHEA:28342"/>
        <dbReference type="ChEBI" id="CHEBI:15377"/>
        <dbReference type="ChEBI" id="CHEBI:15378"/>
        <dbReference type="ChEBI" id="CHEBI:33019"/>
        <dbReference type="ChEBI" id="CHEBI:61194"/>
        <dbReference type="ChEBI" id="CHEBI:61382"/>
        <dbReference type="EC" id="3.6.1.66"/>
    </reaction>
</comment>
<dbReference type="PANTHER" id="PTHR11067">
    <property type="entry name" value="INOSINE TRIPHOSPHATE PYROPHOSPHATASE/HAM1 PROTEIN"/>
    <property type="match status" value="1"/>
</dbReference>
<dbReference type="InterPro" id="IPR020922">
    <property type="entry name" value="dITP/XTP_pyrophosphatase"/>
</dbReference>
<dbReference type="FunFam" id="3.90.950.10:FF:000001">
    <property type="entry name" value="dITP/XTP pyrophosphatase"/>
    <property type="match status" value="1"/>
</dbReference>
<dbReference type="GO" id="GO:0046872">
    <property type="term" value="F:metal ion binding"/>
    <property type="evidence" value="ECO:0007669"/>
    <property type="project" value="UniProtKB-KW"/>
</dbReference>
<dbReference type="CDD" id="cd00515">
    <property type="entry name" value="HAM1"/>
    <property type="match status" value="1"/>
</dbReference>
<comment type="function">
    <text evidence="10">Pyrophosphatase that catalyzes the hydrolysis of nucleoside triphosphates to their monophosphate derivatives, with a high preference for the non-canonical purine nucleotides XTP (xanthosine triphosphate), dITP (deoxyinosine triphosphate) and ITP. Seems to function as a house-cleaning enzyme that removes non-canonical purine nucleotides from the nucleotide pool, thus preventing their incorporation into DNA/RNA and avoiding chromosomal lesions.</text>
</comment>